<sequence length="63" mass="7392">MGSYPGRWTCREQLRKDRRKVDFHAGDATAEIGLNNYVYMLKDRQFVRANAHSYRKQGETLAD</sequence>
<dbReference type="RefSeq" id="WP_100232834.1">
    <property type="nucleotide sequence ID" value="NZ_PGVG01000011.1"/>
</dbReference>
<keyword evidence="2" id="KW-1185">Reference proteome</keyword>
<dbReference type="EMBL" id="PGVG01000011">
    <property type="protein sequence ID" value="PJG54243.1"/>
    <property type="molecule type" value="Genomic_DNA"/>
</dbReference>
<dbReference type="Proteomes" id="UP000231194">
    <property type="component" value="Unassembled WGS sequence"/>
</dbReference>
<evidence type="ECO:0000313" key="1">
    <source>
        <dbReference type="EMBL" id="PJG54243.1"/>
    </source>
</evidence>
<reference evidence="1 2" key="1">
    <citation type="submission" date="2017-11" db="EMBL/GenBank/DDBJ databases">
        <title>Bradyrhizobium forestalis sp. nov., an efficient nitrogen-fixing bacterium isolated from nodules of forest legume species in the Amazon.</title>
        <authorList>
            <person name="Costa E.M."/>
            <person name="Guimaraes A."/>
            <person name="Carvalho T.S."/>
            <person name="Rodrigues T.L."/>
            <person name="Ribeiro P.R.A."/>
            <person name="Lebbe L."/>
            <person name="Willems A."/>
            <person name="Moreira F.M.S."/>
        </authorList>
    </citation>
    <scope>NUCLEOTIDE SEQUENCE [LARGE SCALE GENOMIC DNA]</scope>
    <source>
        <strain evidence="1 2">INPA54B</strain>
    </source>
</reference>
<organism evidence="1 2">
    <name type="scientific">Bradyrhizobium forestalis</name>
    <dbReference type="NCBI Taxonomy" id="1419263"/>
    <lineage>
        <taxon>Bacteria</taxon>
        <taxon>Pseudomonadati</taxon>
        <taxon>Pseudomonadota</taxon>
        <taxon>Alphaproteobacteria</taxon>
        <taxon>Hyphomicrobiales</taxon>
        <taxon>Nitrobacteraceae</taxon>
        <taxon>Bradyrhizobium</taxon>
    </lineage>
</organism>
<gene>
    <name evidence="1" type="ORF">CVM73_15615</name>
</gene>
<accession>A0A2M8R8U7</accession>
<comment type="caution">
    <text evidence="1">The sequence shown here is derived from an EMBL/GenBank/DDBJ whole genome shotgun (WGS) entry which is preliminary data.</text>
</comment>
<dbReference type="OrthoDB" id="8231038at2"/>
<proteinExistence type="predicted"/>
<evidence type="ECO:0000313" key="2">
    <source>
        <dbReference type="Proteomes" id="UP000231194"/>
    </source>
</evidence>
<name>A0A2M8R8U7_9BRAD</name>
<dbReference type="AlphaFoldDB" id="A0A2M8R8U7"/>
<protein>
    <submittedName>
        <fullName evidence="1">Uncharacterized protein</fullName>
    </submittedName>
</protein>